<proteinExistence type="predicted"/>
<reference evidence="1 2" key="1">
    <citation type="submission" date="2014-04" db="EMBL/GenBank/DDBJ databases">
        <authorList>
            <consortium name="DOE Joint Genome Institute"/>
            <person name="Kuo A."/>
            <person name="Zuccaro A."/>
            <person name="Kohler A."/>
            <person name="Nagy L.G."/>
            <person name="Floudas D."/>
            <person name="Copeland A."/>
            <person name="Barry K.W."/>
            <person name="Cichocki N."/>
            <person name="Veneault-Fourrey C."/>
            <person name="LaButti K."/>
            <person name="Lindquist E.A."/>
            <person name="Lipzen A."/>
            <person name="Lundell T."/>
            <person name="Morin E."/>
            <person name="Murat C."/>
            <person name="Sun H."/>
            <person name="Tunlid A."/>
            <person name="Henrissat B."/>
            <person name="Grigoriev I.V."/>
            <person name="Hibbett D.S."/>
            <person name="Martin F."/>
            <person name="Nordberg H.P."/>
            <person name="Cantor M.N."/>
            <person name="Hua S.X."/>
        </authorList>
    </citation>
    <scope>NUCLEOTIDE SEQUENCE [LARGE SCALE GENOMIC DNA]</scope>
    <source>
        <strain evidence="1 2">MAFF 305830</strain>
    </source>
</reference>
<dbReference type="AlphaFoldDB" id="A0A0C2WJ00"/>
<evidence type="ECO:0000313" key="2">
    <source>
        <dbReference type="Proteomes" id="UP000054097"/>
    </source>
</evidence>
<organism evidence="1 2">
    <name type="scientific">Serendipita vermifera MAFF 305830</name>
    <dbReference type="NCBI Taxonomy" id="933852"/>
    <lineage>
        <taxon>Eukaryota</taxon>
        <taxon>Fungi</taxon>
        <taxon>Dikarya</taxon>
        <taxon>Basidiomycota</taxon>
        <taxon>Agaricomycotina</taxon>
        <taxon>Agaricomycetes</taxon>
        <taxon>Sebacinales</taxon>
        <taxon>Serendipitaceae</taxon>
        <taxon>Serendipita</taxon>
    </lineage>
</organism>
<sequence length="103" mass="11539">MPKGRESRPLYVLTIRDWTGWPERGVQIKKARFRGITGGVRVEFCHKCFRLRSPPTGQGDIFMNPGYVLETLCFPHKDIPFVSGGFGKVDAGAACNTLGMPRR</sequence>
<dbReference type="Proteomes" id="UP000054097">
    <property type="component" value="Unassembled WGS sequence"/>
</dbReference>
<evidence type="ECO:0000313" key="1">
    <source>
        <dbReference type="EMBL" id="KIM26343.1"/>
    </source>
</evidence>
<reference evidence="2" key="2">
    <citation type="submission" date="2015-01" db="EMBL/GenBank/DDBJ databases">
        <title>Evolutionary Origins and Diversification of the Mycorrhizal Mutualists.</title>
        <authorList>
            <consortium name="DOE Joint Genome Institute"/>
            <consortium name="Mycorrhizal Genomics Consortium"/>
            <person name="Kohler A."/>
            <person name="Kuo A."/>
            <person name="Nagy L.G."/>
            <person name="Floudas D."/>
            <person name="Copeland A."/>
            <person name="Barry K.W."/>
            <person name="Cichocki N."/>
            <person name="Veneault-Fourrey C."/>
            <person name="LaButti K."/>
            <person name="Lindquist E.A."/>
            <person name="Lipzen A."/>
            <person name="Lundell T."/>
            <person name="Morin E."/>
            <person name="Murat C."/>
            <person name="Riley R."/>
            <person name="Ohm R."/>
            <person name="Sun H."/>
            <person name="Tunlid A."/>
            <person name="Henrissat B."/>
            <person name="Grigoriev I.V."/>
            <person name="Hibbett D.S."/>
            <person name="Martin F."/>
        </authorList>
    </citation>
    <scope>NUCLEOTIDE SEQUENCE [LARGE SCALE GENOMIC DNA]</scope>
    <source>
        <strain evidence="2">MAFF 305830</strain>
    </source>
</reference>
<accession>A0A0C2WJ00</accession>
<protein>
    <submittedName>
        <fullName evidence="1">Uncharacterized protein</fullName>
    </submittedName>
</protein>
<dbReference type="EMBL" id="KN824307">
    <property type="protein sequence ID" value="KIM26343.1"/>
    <property type="molecule type" value="Genomic_DNA"/>
</dbReference>
<keyword evidence="2" id="KW-1185">Reference proteome</keyword>
<gene>
    <name evidence="1" type="ORF">M408DRAFT_330693</name>
</gene>
<dbReference type="HOGENOM" id="CLU_2265381_0_0_1"/>
<name>A0A0C2WJ00_SERVB</name>